<name>A0ABT2N2R0_9CYAN</name>
<proteinExistence type="predicted"/>
<comment type="caution">
    <text evidence="1">The sequence shown here is derived from an EMBL/GenBank/DDBJ whole genome shotgun (WGS) entry which is preliminary data.</text>
</comment>
<evidence type="ECO:0000313" key="1">
    <source>
        <dbReference type="EMBL" id="MCT7970011.1"/>
    </source>
</evidence>
<reference evidence="1 2" key="1">
    <citation type="journal article" date="2022" name="Front. Microbiol.">
        <title>High genomic differentiation and limited gene flow indicate recent cryptic speciation within the genus Laspinema (cyanobacteria).</title>
        <authorList>
            <person name="Stanojkovic A."/>
            <person name="Skoupy S."/>
            <person name="Skaloud P."/>
            <person name="Dvorak P."/>
        </authorList>
    </citation>
    <scope>NUCLEOTIDE SEQUENCE [LARGE SCALE GENOMIC DNA]</scope>
    <source>
        <strain evidence="1 2">D2a</strain>
    </source>
</reference>
<sequence>MAIEDSTDVLGAIATPPQILWQITKILRFHPFIPLRLKSAIISFYMTI</sequence>
<accession>A0ABT2N2R0</accession>
<gene>
    <name evidence="1" type="ORF">NG799_27230</name>
</gene>
<dbReference type="RefSeq" id="WP_368009447.1">
    <property type="nucleotide sequence ID" value="NZ_JAMXFF010000069.1"/>
</dbReference>
<protein>
    <submittedName>
        <fullName evidence="1">Uncharacterized protein</fullName>
    </submittedName>
</protein>
<dbReference type="Proteomes" id="UP001525890">
    <property type="component" value="Unassembled WGS sequence"/>
</dbReference>
<dbReference type="EMBL" id="JAMXFF010000069">
    <property type="protein sequence ID" value="MCT7970011.1"/>
    <property type="molecule type" value="Genomic_DNA"/>
</dbReference>
<keyword evidence="2" id="KW-1185">Reference proteome</keyword>
<organism evidence="1 2">
    <name type="scientific">Laspinema palackyanum D2a</name>
    <dbReference type="NCBI Taxonomy" id="2953684"/>
    <lineage>
        <taxon>Bacteria</taxon>
        <taxon>Bacillati</taxon>
        <taxon>Cyanobacteriota</taxon>
        <taxon>Cyanophyceae</taxon>
        <taxon>Oscillatoriophycideae</taxon>
        <taxon>Oscillatoriales</taxon>
        <taxon>Laspinemataceae</taxon>
        <taxon>Laspinema</taxon>
        <taxon>Laspinema palackyanum</taxon>
    </lineage>
</organism>
<evidence type="ECO:0000313" key="2">
    <source>
        <dbReference type="Proteomes" id="UP001525890"/>
    </source>
</evidence>